<dbReference type="Proteomes" id="UP000245202">
    <property type="component" value="Unassembled WGS sequence"/>
</dbReference>
<feature type="domain" description="Alpha-L-rhamnosidase C-terminal" evidence="2">
    <location>
        <begin position="595"/>
        <end position="646"/>
    </location>
</feature>
<feature type="domain" description="Alpha-rhamnosidase-like N-terminal" evidence="3">
    <location>
        <begin position="47"/>
        <end position="237"/>
    </location>
</feature>
<comment type="caution">
    <text evidence="4">The sequence shown here is derived from an EMBL/GenBank/DDBJ whole genome shotgun (WGS) entry which is preliminary data.</text>
</comment>
<reference evidence="4 5" key="1">
    <citation type="submission" date="2017-08" db="EMBL/GenBank/DDBJ databases">
        <title>Substantial Increase in Enzyme Production by Combined Drug-Resistance Mutations in Paenibacillus agaridevorans.</title>
        <authorList>
            <person name="Tanaka Y."/>
            <person name="Funane K."/>
            <person name="Hosaka T."/>
            <person name="Shiwa Y."/>
            <person name="Fujita N."/>
            <person name="Miyazaki T."/>
            <person name="Yoshikawa H."/>
            <person name="Murakami K."/>
            <person name="Kasahara K."/>
            <person name="Inaoka T."/>
            <person name="Hiraga Y."/>
            <person name="Ochi K."/>
        </authorList>
    </citation>
    <scope>NUCLEOTIDE SEQUENCE [LARGE SCALE GENOMIC DNA]</scope>
    <source>
        <strain evidence="4 5">T-3040</strain>
    </source>
</reference>
<protein>
    <submittedName>
        <fullName evidence="4">Alpha-rhamnosidase</fullName>
    </submittedName>
</protein>
<dbReference type="Pfam" id="PF17389">
    <property type="entry name" value="Bac_rhamnosid6H"/>
    <property type="match status" value="1"/>
</dbReference>
<organism evidence="4 5">
    <name type="scientific">Paenibacillus agaridevorans</name>
    <dbReference type="NCBI Taxonomy" id="171404"/>
    <lineage>
        <taxon>Bacteria</taxon>
        <taxon>Bacillati</taxon>
        <taxon>Bacillota</taxon>
        <taxon>Bacilli</taxon>
        <taxon>Bacillales</taxon>
        <taxon>Paenibacillaceae</taxon>
        <taxon>Paenibacillus</taxon>
    </lineage>
</organism>
<evidence type="ECO:0000313" key="5">
    <source>
        <dbReference type="Proteomes" id="UP000245202"/>
    </source>
</evidence>
<dbReference type="Gene3D" id="1.50.10.10">
    <property type="match status" value="1"/>
</dbReference>
<dbReference type="Gene3D" id="2.60.420.10">
    <property type="entry name" value="Maltose phosphorylase, domain 3"/>
    <property type="match status" value="1"/>
</dbReference>
<evidence type="ECO:0000313" key="4">
    <source>
        <dbReference type="EMBL" id="GBG05853.1"/>
    </source>
</evidence>
<dbReference type="InterPro" id="IPR035396">
    <property type="entry name" value="Bac_rhamnosid6H"/>
</dbReference>
<dbReference type="PANTHER" id="PTHR34987:SF6">
    <property type="entry name" value="ALPHA-L-RHAMNOSIDASE SIX-HAIRPIN GLYCOSIDASE DOMAIN-CONTAINING PROTEIN"/>
    <property type="match status" value="1"/>
</dbReference>
<dbReference type="SUPFAM" id="SSF48208">
    <property type="entry name" value="Six-hairpin glycosidases"/>
    <property type="match status" value="1"/>
</dbReference>
<proteinExistence type="predicted"/>
<name>A0A2R5EQ09_9BACL</name>
<feature type="domain" description="Alpha-L-rhamnosidase six-hairpin glycosidase" evidence="1">
    <location>
        <begin position="261"/>
        <end position="587"/>
    </location>
</feature>
<evidence type="ECO:0000259" key="1">
    <source>
        <dbReference type="Pfam" id="PF17389"/>
    </source>
</evidence>
<dbReference type="InterPro" id="IPR048932">
    <property type="entry name" value="Rhamnosid-like_N_bacteroidetes"/>
</dbReference>
<dbReference type="InterPro" id="IPR012341">
    <property type="entry name" value="6hp_glycosidase-like_sf"/>
</dbReference>
<dbReference type="RefSeq" id="WP_108991294.1">
    <property type="nucleotide sequence ID" value="NZ_BDQX01000028.1"/>
</dbReference>
<dbReference type="PANTHER" id="PTHR34987">
    <property type="entry name" value="C, PUTATIVE (AFU_ORTHOLOGUE AFUA_3G02880)-RELATED"/>
    <property type="match status" value="1"/>
</dbReference>
<dbReference type="Gene3D" id="2.60.120.260">
    <property type="entry name" value="Galactose-binding domain-like"/>
    <property type="match status" value="2"/>
</dbReference>
<dbReference type="Pfam" id="PF17390">
    <property type="entry name" value="Bac_rhamnosid_C"/>
    <property type="match status" value="1"/>
</dbReference>
<accession>A0A2R5EQ09</accession>
<dbReference type="InterPro" id="IPR008928">
    <property type="entry name" value="6-hairpin_glycosidase_sf"/>
</dbReference>
<gene>
    <name evidence="4" type="ORF">PAT3040_00338</name>
</gene>
<evidence type="ECO:0000259" key="2">
    <source>
        <dbReference type="Pfam" id="PF17390"/>
    </source>
</evidence>
<evidence type="ECO:0000259" key="3">
    <source>
        <dbReference type="Pfam" id="PF21209"/>
    </source>
</evidence>
<dbReference type="Pfam" id="PF21209">
    <property type="entry name" value="Bac_rhamnosid-like_N"/>
    <property type="match status" value="1"/>
</dbReference>
<keyword evidence="5" id="KW-1185">Reference proteome</keyword>
<sequence>MGDKQAQWIWYPGDFEIWLRREVEFRRDERGVIVPPIWRVDGPYTSVRFRKTFVTDTGETVKFSADGAMRLQVNGATPDRIPEEGIWFGKGEYALTVEVHHLTRVPSLFVQGETLVSDDSWEVSQLFFSGFVKAGKAGFTDAAVPPSDFRLETMPIEPVKIEPGDRSLFLDFGRQTFGYMQLHDIEGEGKIRLVYGESEEEANDFENCETFDELVISSKKGQEAIVQHSRALRYVRISWEEGVSIDRASLLYEYLPVEYRGSFRCSNDTMNRIWDVAAYTLHLNTREFFLDGLKRDRWVWSGDAYQSYLMNYYLFFDLPTTRRTIVALRGKDPVDHHLNTILDYSLYWFMGLKDYYLYTGDLSFIREQYGRMIGLMDYCINRTNADGMLEGQPGDWVFVDWADIEKEGELAFEQMLFCLSLETVSMFAELLGEAETVVRYHFMAGQLRGHIQNIFWDEEQEAYIHRRVNGAIDSSVTRHPNMMALLFGFLDPTKKKTVKRSVMLNPAVPAITTPYMRFYELAAMCEIGEHAYVLDEMLGYWGGMLELGATSFWEEYDPHATLSEQYAMYGRKYGKSLCHAWGASPLYLTGKYFLGVTPAKPGYEEILIRPALGGLEWMEGKVPVPAGEVALYMDTTTIRVSVPAGTGRLQFRSGRSPESIGGVLYRLEPNLYELRLDKPGHEYVVYYAAEENR</sequence>
<dbReference type="EMBL" id="BDQX01000028">
    <property type="protein sequence ID" value="GBG05853.1"/>
    <property type="molecule type" value="Genomic_DNA"/>
</dbReference>
<dbReference type="GO" id="GO:0005975">
    <property type="term" value="P:carbohydrate metabolic process"/>
    <property type="evidence" value="ECO:0007669"/>
    <property type="project" value="InterPro"/>
</dbReference>
<dbReference type="AlphaFoldDB" id="A0A2R5EQ09"/>
<dbReference type="InterPro" id="IPR035398">
    <property type="entry name" value="Bac_rhamnosid_C"/>
</dbReference>